<feature type="transmembrane region" description="Helical" evidence="1">
    <location>
        <begin position="87"/>
        <end position="110"/>
    </location>
</feature>
<dbReference type="Pfam" id="PF07290">
    <property type="entry name" value="YqiJ_OB"/>
    <property type="match status" value="1"/>
</dbReference>
<dbReference type="EMBL" id="VCBC01000007">
    <property type="protein sequence ID" value="TLU65334.1"/>
    <property type="molecule type" value="Genomic_DNA"/>
</dbReference>
<dbReference type="Pfam" id="PF21001">
    <property type="entry name" value="YqiJ_N"/>
    <property type="match status" value="1"/>
</dbReference>
<evidence type="ECO:0000313" key="4">
    <source>
        <dbReference type="EMBL" id="TLU65334.1"/>
    </source>
</evidence>
<keyword evidence="1" id="KW-0472">Membrane</keyword>
<gene>
    <name evidence="4" type="ORF">FE810_08595</name>
</gene>
<evidence type="ECO:0000259" key="2">
    <source>
        <dbReference type="Pfam" id="PF07290"/>
    </source>
</evidence>
<dbReference type="Proteomes" id="UP000307790">
    <property type="component" value="Unassembled WGS sequence"/>
</dbReference>
<feature type="domain" description="Inner membrane protein YqiJ OB-fold" evidence="2">
    <location>
        <begin position="158"/>
        <end position="216"/>
    </location>
</feature>
<organism evidence="4 5">
    <name type="scientific">Thalassotalea litorea</name>
    <dbReference type="NCBI Taxonomy" id="2020715"/>
    <lineage>
        <taxon>Bacteria</taxon>
        <taxon>Pseudomonadati</taxon>
        <taxon>Pseudomonadota</taxon>
        <taxon>Gammaproteobacteria</taxon>
        <taxon>Alteromonadales</taxon>
        <taxon>Colwelliaceae</taxon>
        <taxon>Thalassotalea</taxon>
    </lineage>
</organism>
<feature type="transmembrane region" description="Helical" evidence="1">
    <location>
        <begin position="117"/>
        <end position="136"/>
    </location>
</feature>
<comment type="caution">
    <text evidence="4">The sequence shown here is derived from an EMBL/GenBank/DDBJ whole genome shotgun (WGS) entry which is preliminary data.</text>
</comment>
<evidence type="ECO:0000256" key="1">
    <source>
        <dbReference type="SAM" id="Phobius"/>
    </source>
</evidence>
<sequence>MKSLKIRKDSLLFDFLLNDVNFAFTVALTIVFGLALLEGVALVIGSSVMTLLDDLTGFDVDADMDADVSSGGLSSLLGWLCLDRLPLLVWLILILTSFGLSGLIYNYVVLSSFNVEILYWLAKPTALFCALIITHTCGDIIAKIVPKNESSAVSVSGFSGKVATITVGKARKGSAAQASLVDEFNQKHYVMVEPGDEQQEFLQGTKVVLLEKVESGWIAAPFNP</sequence>
<protein>
    <submittedName>
        <fullName evidence="4">DUF1449 family protein</fullName>
    </submittedName>
</protein>
<dbReference type="InterPro" id="IPR048376">
    <property type="entry name" value="YqiJ_N"/>
</dbReference>
<dbReference type="InterPro" id="IPR010840">
    <property type="entry name" value="YqiJ_OB"/>
</dbReference>
<dbReference type="OrthoDB" id="7207054at2"/>
<dbReference type="AlphaFoldDB" id="A0A5R9IIG7"/>
<reference evidence="4 5" key="1">
    <citation type="submission" date="2019-05" db="EMBL/GenBank/DDBJ databases">
        <title>Genome sequences of Thalassotalea litorea 1K03283.</title>
        <authorList>
            <person name="Zhang D."/>
        </authorList>
    </citation>
    <scope>NUCLEOTIDE SEQUENCE [LARGE SCALE GENOMIC DNA]</scope>
    <source>
        <strain evidence="4 5">MCCC 1K03283</strain>
    </source>
</reference>
<keyword evidence="1" id="KW-0812">Transmembrane</keyword>
<evidence type="ECO:0000259" key="3">
    <source>
        <dbReference type="Pfam" id="PF21001"/>
    </source>
</evidence>
<evidence type="ECO:0000313" key="5">
    <source>
        <dbReference type="Proteomes" id="UP000307790"/>
    </source>
</evidence>
<keyword evidence="5" id="KW-1185">Reference proteome</keyword>
<keyword evidence="1" id="KW-1133">Transmembrane helix</keyword>
<accession>A0A5R9IIG7</accession>
<feature type="domain" description="Inner membrane protein YqiJ N-terminal" evidence="3">
    <location>
        <begin position="21"/>
        <end position="134"/>
    </location>
</feature>
<proteinExistence type="predicted"/>
<name>A0A5R9IIG7_9GAMM</name>
<feature type="transmembrane region" description="Helical" evidence="1">
    <location>
        <begin position="20"/>
        <end position="44"/>
    </location>
</feature>